<comment type="caution">
    <text evidence="2">The sequence shown here is derived from an EMBL/GenBank/DDBJ whole genome shotgun (WGS) entry which is preliminary data.</text>
</comment>
<keyword evidence="3" id="KW-1185">Reference proteome</keyword>
<reference evidence="2 3" key="1">
    <citation type="submission" date="2019-12" db="EMBL/GenBank/DDBJ databases">
        <authorList>
            <person name="Kim Y.S."/>
        </authorList>
    </citation>
    <scope>NUCLEOTIDE SEQUENCE [LARGE SCALE GENOMIC DNA]</scope>
    <source>
        <strain evidence="2 3">GA093</strain>
    </source>
</reference>
<name>A0A6I4NNS3_9FLAO</name>
<protein>
    <submittedName>
        <fullName evidence="2">Uncharacterized protein</fullName>
    </submittedName>
</protein>
<evidence type="ECO:0000313" key="3">
    <source>
        <dbReference type="Proteomes" id="UP000471501"/>
    </source>
</evidence>
<accession>A0A6I4NNS3</accession>
<evidence type="ECO:0000313" key="2">
    <source>
        <dbReference type="EMBL" id="MWB95793.1"/>
    </source>
</evidence>
<feature type="transmembrane region" description="Helical" evidence="1">
    <location>
        <begin position="33"/>
        <end position="50"/>
    </location>
</feature>
<dbReference type="EMBL" id="WSTB01000009">
    <property type="protein sequence ID" value="MWB95793.1"/>
    <property type="molecule type" value="Genomic_DNA"/>
</dbReference>
<sequence>MGYMKYTQYVYLVFAAFFIYDGVTKLTQGSNEAWLSLIIAGMAIFMFFFRRRFLKKMEERNKKQ</sequence>
<keyword evidence="1" id="KW-1133">Transmembrane helix</keyword>
<proteinExistence type="predicted"/>
<organism evidence="2 3">
    <name type="scientific">Flavobacterium hydrocarbonoxydans</name>
    <dbReference type="NCBI Taxonomy" id="2683249"/>
    <lineage>
        <taxon>Bacteria</taxon>
        <taxon>Pseudomonadati</taxon>
        <taxon>Bacteroidota</taxon>
        <taxon>Flavobacteriia</taxon>
        <taxon>Flavobacteriales</taxon>
        <taxon>Flavobacteriaceae</taxon>
        <taxon>Flavobacterium</taxon>
    </lineage>
</organism>
<gene>
    <name evidence="2" type="ORF">GON26_15600</name>
</gene>
<dbReference type="AlphaFoldDB" id="A0A6I4NNS3"/>
<evidence type="ECO:0000256" key="1">
    <source>
        <dbReference type="SAM" id="Phobius"/>
    </source>
</evidence>
<dbReference type="RefSeq" id="WP_160375705.1">
    <property type="nucleotide sequence ID" value="NZ_WSTB01000009.1"/>
</dbReference>
<keyword evidence="1" id="KW-0812">Transmembrane</keyword>
<dbReference type="Proteomes" id="UP000471501">
    <property type="component" value="Unassembled WGS sequence"/>
</dbReference>
<keyword evidence="1" id="KW-0472">Membrane</keyword>
<feature type="transmembrane region" description="Helical" evidence="1">
    <location>
        <begin position="9"/>
        <end position="27"/>
    </location>
</feature>